<evidence type="ECO:0000313" key="13">
    <source>
        <dbReference type="Proteomes" id="UP000294498"/>
    </source>
</evidence>
<keyword evidence="4" id="KW-1003">Cell membrane</keyword>
<evidence type="ECO:0000313" key="12">
    <source>
        <dbReference type="EMBL" id="TDW97632.1"/>
    </source>
</evidence>
<evidence type="ECO:0000256" key="10">
    <source>
        <dbReference type="ARBA" id="ARBA00093798"/>
    </source>
</evidence>
<comment type="similarity">
    <text evidence="9">Belongs to the bacterial gasdermin family.</text>
</comment>
<dbReference type="Proteomes" id="UP000294498">
    <property type="component" value="Unassembled WGS sequence"/>
</dbReference>
<name>A0A4V3GL01_9BACT</name>
<gene>
    <name evidence="12" type="ORF">EDB95_5483</name>
</gene>
<protein>
    <recommendedName>
        <fullName evidence="10">Gasdermin bGSDM</fullName>
    </recommendedName>
    <alternativeName>
        <fullName evidence="11">Bacterial gasdermin</fullName>
    </alternativeName>
</protein>
<dbReference type="Pfam" id="PF26164">
    <property type="entry name" value="Bact_GSDM"/>
    <property type="match status" value="1"/>
</dbReference>
<keyword evidence="3" id="KW-1134">Transmembrane beta strand</keyword>
<keyword evidence="7" id="KW-0051">Antiviral defense</keyword>
<evidence type="ECO:0000256" key="7">
    <source>
        <dbReference type="ARBA" id="ARBA00023118"/>
    </source>
</evidence>
<comment type="subcellular location">
    <subcellularLocation>
        <location evidence="2">Cell membrane</location>
        <topology evidence="2">Multi-pass membrane protein</topology>
    </subcellularLocation>
    <subcellularLocation>
        <location evidence="1">Cytoplasm</location>
    </subcellularLocation>
</comment>
<evidence type="ECO:0000256" key="1">
    <source>
        <dbReference type="ARBA" id="ARBA00004496"/>
    </source>
</evidence>
<dbReference type="InterPro" id="IPR058978">
    <property type="entry name" value="GSDM_bact-type"/>
</dbReference>
<proteinExistence type="inferred from homology"/>
<dbReference type="EMBL" id="SODV01000002">
    <property type="protein sequence ID" value="TDW97632.1"/>
    <property type="molecule type" value="Genomic_DNA"/>
</dbReference>
<dbReference type="OrthoDB" id="583589at2"/>
<keyword evidence="8" id="KW-0472">Membrane</keyword>
<dbReference type="AlphaFoldDB" id="A0A4V3GL01"/>
<evidence type="ECO:0000256" key="8">
    <source>
        <dbReference type="ARBA" id="ARBA00023136"/>
    </source>
</evidence>
<evidence type="ECO:0000256" key="11">
    <source>
        <dbReference type="ARBA" id="ARBA00093802"/>
    </source>
</evidence>
<evidence type="ECO:0000256" key="3">
    <source>
        <dbReference type="ARBA" id="ARBA00022452"/>
    </source>
</evidence>
<keyword evidence="5" id="KW-0963">Cytoplasm</keyword>
<dbReference type="RefSeq" id="WP_134000206.1">
    <property type="nucleotide sequence ID" value="NZ_SODV01000002.1"/>
</dbReference>
<evidence type="ECO:0000256" key="2">
    <source>
        <dbReference type="ARBA" id="ARBA00004651"/>
    </source>
</evidence>
<evidence type="ECO:0000256" key="5">
    <source>
        <dbReference type="ARBA" id="ARBA00022490"/>
    </source>
</evidence>
<evidence type="ECO:0000256" key="9">
    <source>
        <dbReference type="ARBA" id="ARBA00093769"/>
    </source>
</evidence>
<organism evidence="12 13">
    <name type="scientific">Dinghuibacter silviterrae</name>
    <dbReference type="NCBI Taxonomy" id="1539049"/>
    <lineage>
        <taxon>Bacteria</taxon>
        <taxon>Pseudomonadati</taxon>
        <taxon>Bacteroidota</taxon>
        <taxon>Chitinophagia</taxon>
        <taxon>Chitinophagales</taxon>
        <taxon>Chitinophagaceae</taxon>
        <taxon>Dinghuibacter</taxon>
    </lineage>
</organism>
<comment type="caution">
    <text evidence="12">The sequence shown here is derived from an EMBL/GenBank/DDBJ whole genome shotgun (WGS) entry which is preliminary data.</text>
</comment>
<evidence type="ECO:0000256" key="4">
    <source>
        <dbReference type="ARBA" id="ARBA00022475"/>
    </source>
</evidence>
<reference evidence="12 13" key="1">
    <citation type="submission" date="2019-03" db="EMBL/GenBank/DDBJ databases">
        <title>Genomic Encyclopedia of Type Strains, Phase IV (KMG-IV): sequencing the most valuable type-strain genomes for metagenomic binning, comparative biology and taxonomic classification.</title>
        <authorList>
            <person name="Goeker M."/>
        </authorList>
    </citation>
    <scope>NUCLEOTIDE SEQUENCE [LARGE SCALE GENOMIC DNA]</scope>
    <source>
        <strain evidence="12 13">DSM 100059</strain>
    </source>
</reference>
<sequence>MSNLLKNFLEEYGYNIVALPKEDIKPLTLLCQDGVSVISLDSSISTLFTSDEKAPPSVLHNTITGDIVGSTAASFDSTTGVSLLSWLLDKLKVGKLEGKVDIDSNKVLTFKYQEVREDKIKLGELDGYLTEAAPVKNKFRTYEDKLRKSALFVINSVLKSNSFTVTIEDKSGAAVDVAATIKGIADISQNIKVASKNSISVTSPGETFLVFAFKAQHIFFDRPGFWATFFGDPGATLGFTIKNATGLVLRGEEDFPAERLPVFAGQAVLR</sequence>
<accession>A0A4V3GL01</accession>
<keyword evidence="13" id="KW-1185">Reference proteome</keyword>
<keyword evidence="6" id="KW-0812">Transmembrane</keyword>
<evidence type="ECO:0000256" key="6">
    <source>
        <dbReference type="ARBA" id="ARBA00022692"/>
    </source>
</evidence>